<gene>
    <name evidence="5" type="ORF">FHP89_18555</name>
</gene>
<dbReference type="GO" id="GO:0004519">
    <property type="term" value="F:endonuclease activity"/>
    <property type="evidence" value="ECO:0007669"/>
    <property type="project" value="UniProtKB-KW"/>
</dbReference>
<dbReference type="Gene3D" id="3.90.220.20">
    <property type="entry name" value="DNA methylase specificity domains"/>
    <property type="match status" value="2"/>
</dbReference>
<evidence type="ECO:0000256" key="2">
    <source>
        <dbReference type="ARBA" id="ARBA00022747"/>
    </source>
</evidence>
<dbReference type="GO" id="GO:0003677">
    <property type="term" value="F:DNA binding"/>
    <property type="evidence" value="ECO:0007669"/>
    <property type="project" value="UniProtKB-KW"/>
</dbReference>
<proteinExistence type="inferred from homology"/>
<keyword evidence="5" id="KW-0255">Endonuclease</keyword>
<reference evidence="5 6" key="1">
    <citation type="submission" date="2019-07" db="EMBL/GenBank/DDBJ databases">
        <title>The pathways for chlorine oxyanion respiration interact through the shared metabolite chlorate.</title>
        <authorList>
            <person name="Barnum T.P."/>
            <person name="Cheng Y."/>
            <person name="Hill K.A."/>
            <person name="Lucas L.N."/>
            <person name="Carlson H.K."/>
            <person name="Coates J.D."/>
        </authorList>
    </citation>
    <scope>NUCLEOTIDE SEQUENCE [LARGE SCALE GENOMIC DNA]</scope>
    <source>
        <strain evidence="5 6">SFB-1</strain>
    </source>
</reference>
<feature type="domain" description="Type I restriction modification DNA specificity" evidence="4">
    <location>
        <begin position="199"/>
        <end position="368"/>
    </location>
</feature>
<evidence type="ECO:0000256" key="1">
    <source>
        <dbReference type="ARBA" id="ARBA00010923"/>
    </source>
</evidence>
<evidence type="ECO:0000313" key="6">
    <source>
        <dbReference type="Proteomes" id="UP000318349"/>
    </source>
</evidence>
<protein>
    <submittedName>
        <fullName evidence="5">Restriction endonuclease subunit S</fullName>
    </submittedName>
</protein>
<dbReference type="AlphaFoldDB" id="A0A557R5W6"/>
<sequence length="394" mass="44437">MKARWQTKPFGEVLQKTETVNPQQSPQREFEYIDVSSVSNATFQIGATQRLMGKDAPSRARKLVRANDVLFATIRPTLQRIAVVPEWLDGQVCSTGYFVLRPRPEINHRYLFYSLFTKNFTRQMESLQKGASYPAVTDGDVKAQIISFPSLSEQHRIVALLDKAFDGIATAKANAEKNLQNARALFESHLQSVFTERGEGWVEKPLGAVCEVKDGTHDSPKYVDEGIPFVTQKNIREDGLSLEKTKFILQEDHDNFYRRSNAACGDILISMIGANRGMACIVDEEQIFSIKNVGLVKQNPAVDQRFLLYFLKSPQAARHVQSVSKGGAQEFVGLTELRKFPVPVPSLELQNLLGERFQSLRDETQRLESLYRQKLAALDDLKKSLLHQAFSGQL</sequence>
<dbReference type="InterPro" id="IPR044946">
    <property type="entry name" value="Restrct_endonuc_typeI_TRD_sf"/>
</dbReference>
<comment type="caution">
    <text evidence="5">The sequence shown here is derived from an EMBL/GenBank/DDBJ whole genome shotgun (WGS) entry which is preliminary data.</text>
</comment>
<dbReference type="CDD" id="cd17246">
    <property type="entry name" value="RMtype1_S_SonII-TRD2-CR2_like"/>
    <property type="match status" value="1"/>
</dbReference>
<dbReference type="EMBL" id="VMNI01000021">
    <property type="protein sequence ID" value="TVO72283.1"/>
    <property type="molecule type" value="Genomic_DNA"/>
</dbReference>
<name>A0A557R5W6_9RHOO</name>
<dbReference type="GO" id="GO:0009307">
    <property type="term" value="P:DNA restriction-modification system"/>
    <property type="evidence" value="ECO:0007669"/>
    <property type="project" value="UniProtKB-KW"/>
</dbReference>
<keyword evidence="3" id="KW-0238">DNA-binding</keyword>
<evidence type="ECO:0000259" key="4">
    <source>
        <dbReference type="Pfam" id="PF01420"/>
    </source>
</evidence>
<keyword evidence="5" id="KW-0378">Hydrolase</keyword>
<keyword evidence="5" id="KW-0540">Nuclease</keyword>
<evidence type="ECO:0000256" key="3">
    <source>
        <dbReference type="ARBA" id="ARBA00023125"/>
    </source>
</evidence>
<comment type="similarity">
    <text evidence="1">Belongs to the type-I restriction system S methylase family.</text>
</comment>
<keyword evidence="2" id="KW-0680">Restriction system</keyword>
<accession>A0A557R5W6</accession>
<dbReference type="Pfam" id="PF01420">
    <property type="entry name" value="Methylase_S"/>
    <property type="match status" value="2"/>
</dbReference>
<evidence type="ECO:0000313" key="5">
    <source>
        <dbReference type="EMBL" id="TVO72283.1"/>
    </source>
</evidence>
<dbReference type="PANTHER" id="PTHR30408">
    <property type="entry name" value="TYPE-1 RESTRICTION ENZYME ECOKI SPECIFICITY PROTEIN"/>
    <property type="match status" value="1"/>
</dbReference>
<dbReference type="PANTHER" id="PTHR30408:SF12">
    <property type="entry name" value="TYPE I RESTRICTION ENZYME MJAVIII SPECIFICITY SUBUNIT"/>
    <property type="match status" value="1"/>
</dbReference>
<dbReference type="SUPFAM" id="SSF116734">
    <property type="entry name" value="DNA methylase specificity domain"/>
    <property type="match status" value="2"/>
</dbReference>
<dbReference type="InterPro" id="IPR052021">
    <property type="entry name" value="Type-I_RS_S_subunit"/>
</dbReference>
<dbReference type="InterPro" id="IPR000055">
    <property type="entry name" value="Restrct_endonuc_typeI_TRD"/>
</dbReference>
<feature type="domain" description="Type I restriction modification DNA specificity" evidence="4">
    <location>
        <begin position="5"/>
        <end position="171"/>
    </location>
</feature>
<dbReference type="Proteomes" id="UP000318349">
    <property type="component" value="Unassembled WGS sequence"/>
</dbReference>
<organism evidence="5 6">
    <name type="scientific">Denitromonas halophila</name>
    <dbReference type="NCBI Taxonomy" id="1629404"/>
    <lineage>
        <taxon>Bacteria</taxon>
        <taxon>Pseudomonadati</taxon>
        <taxon>Pseudomonadota</taxon>
        <taxon>Betaproteobacteria</taxon>
        <taxon>Rhodocyclales</taxon>
        <taxon>Zoogloeaceae</taxon>
        <taxon>Denitromonas</taxon>
    </lineage>
</organism>